<keyword evidence="5" id="KW-0998">Cell outer membrane</keyword>
<sequence>MKKIFNKNILLAVMLASGLCLPSCSLEEENPAGFTLEITAETIQGYESLINQCYFSMQRYFYGTDNWMTLTEGGTDLWTYQGNLSTTWTQWFWYFAGAAPNTTYTNGWWNGTYDGIGSCNVAISLVNKPPYKTEEERNAVVAQAYFLRAVYYFNAVEQFGGVTMITEPATGMNFHPDRTDPLTIYKEVIIPDLEFAFKWLPKGDDNTTKPTKKAALGFLAKACLQTIEYDAGKEYAAKALEYAKMLIQDAESGGAQYNAYMYEQYTDVFKESNNWTNKEALWKHRWYAGSDGHGSSNGNYKLNRNNEYFYCKVTNFGARIDDQATRLLWGGNQPGIFMPTQHLLELFVQEDGTLDPRFHESFQTEWDANTVYSWDESSVNRFDKVAAVKGKSLAVGDLAIKFIMPQDADYATESKAKHTSPYLTIDYKDVYNDAAKNINMTYIYQNPTAGYNSNGTSENLFNVFYPSLTKHNSSNYFVANAGNKRNGNLNATFIMRMAEVYLIAAEADLYVNGGSSALGYINKIRTRAGAKSLTGTPTIRTILDERGRELCGEYNRFYDLKRTGMLKDVNYLKTTHPDLAKFFKAEYALRPISTTYTEVLEGGGAYYQNPGY</sequence>
<comment type="subcellular location">
    <subcellularLocation>
        <location evidence="1">Cell outer membrane</location>
    </subcellularLocation>
</comment>
<evidence type="ECO:0000259" key="8">
    <source>
        <dbReference type="Pfam" id="PF14322"/>
    </source>
</evidence>
<feature type="domain" description="RagB/SusD" evidence="7">
    <location>
        <begin position="278"/>
        <end position="612"/>
    </location>
</feature>
<dbReference type="SUPFAM" id="SSF48452">
    <property type="entry name" value="TPR-like"/>
    <property type="match status" value="1"/>
</dbReference>
<dbReference type="Pfam" id="PF07980">
    <property type="entry name" value="SusD_RagB"/>
    <property type="match status" value="1"/>
</dbReference>
<accession>A0A1M4YP60</accession>
<dbReference type="OrthoDB" id="5694214at2"/>
<keyword evidence="4" id="KW-0472">Membrane</keyword>
<evidence type="ECO:0000256" key="1">
    <source>
        <dbReference type="ARBA" id="ARBA00004442"/>
    </source>
</evidence>
<evidence type="ECO:0000313" key="10">
    <source>
        <dbReference type="Proteomes" id="UP000184480"/>
    </source>
</evidence>
<dbReference type="EMBL" id="FQUC01000003">
    <property type="protein sequence ID" value="SHF07560.1"/>
    <property type="molecule type" value="Genomic_DNA"/>
</dbReference>
<dbReference type="InterPro" id="IPR033985">
    <property type="entry name" value="SusD-like_N"/>
</dbReference>
<gene>
    <name evidence="9" type="ORF">SAMN05444362_103231</name>
</gene>
<evidence type="ECO:0000256" key="5">
    <source>
        <dbReference type="ARBA" id="ARBA00023237"/>
    </source>
</evidence>
<dbReference type="AlphaFoldDB" id="A0A1M4YP60"/>
<organism evidence="9 10">
    <name type="scientific">Dysgonomonas macrotermitis</name>
    <dbReference type="NCBI Taxonomy" id="1346286"/>
    <lineage>
        <taxon>Bacteria</taxon>
        <taxon>Pseudomonadati</taxon>
        <taxon>Bacteroidota</taxon>
        <taxon>Bacteroidia</taxon>
        <taxon>Bacteroidales</taxon>
        <taxon>Dysgonomonadaceae</taxon>
        <taxon>Dysgonomonas</taxon>
    </lineage>
</organism>
<evidence type="ECO:0000256" key="2">
    <source>
        <dbReference type="ARBA" id="ARBA00006275"/>
    </source>
</evidence>
<evidence type="ECO:0000256" key="4">
    <source>
        <dbReference type="ARBA" id="ARBA00023136"/>
    </source>
</evidence>
<reference evidence="10" key="1">
    <citation type="submission" date="2016-11" db="EMBL/GenBank/DDBJ databases">
        <authorList>
            <person name="Varghese N."/>
            <person name="Submissions S."/>
        </authorList>
    </citation>
    <scope>NUCLEOTIDE SEQUENCE [LARGE SCALE GENOMIC DNA]</scope>
    <source>
        <strain evidence="10">DSM 27370</strain>
    </source>
</reference>
<comment type="similarity">
    <text evidence="2">Belongs to the SusD family.</text>
</comment>
<dbReference type="Proteomes" id="UP000184480">
    <property type="component" value="Unassembled WGS sequence"/>
</dbReference>
<dbReference type="STRING" id="1346286.SAMN05444362_103231"/>
<evidence type="ECO:0000313" key="9">
    <source>
        <dbReference type="EMBL" id="SHF07560.1"/>
    </source>
</evidence>
<feature type="signal peptide" evidence="6">
    <location>
        <begin position="1"/>
        <end position="25"/>
    </location>
</feature>
<keyword evidence="3 6" id="KW-0732">Signal</keyword>
<name>A0A1M4YP60_9BACT</name>
<dbReference type="RefSeq" id="WP_062177677.1">
    <property type="nucleotide sequence ID" value="NZ_BBXL01000003.1"/>
</dbReference>
<proteinExistence type="inferred from homology"/>
<feature type="domain" description="SusD-like N-terminal" evidence="8">
    <location>
        <begin position="46"/>
        <end position="223"/>
    </location>
</feature>
<dbReference type="Pfam" id="PF14322">
    <property type="entry name" value="SusD-like_3"/>
    <property type="match status" value="1"/>
</dbReference>
<protein>
    <submittedName>
        <fullName evidence="9">Starch-binding associating with outer membrane</fullName>
    </submittedName>
</protein>
<evidence type="ECO:0000256" key="3">
    <source>
        <dbReference type="ARBA" id="ARBA00022729"/>
    </source>
</evidence>
<dbReference type="GO" id="GO:0009279">
    <property type="term" value="C:cell outer membrane"/>
    <property type="evidence" value="ECO:0007669"/>
    <property type="project" value="UniProtKB-SubCell"/>
</dbReference>
<keyword evidence="10" id="KW-1185">Reference proteome</keyword>
<evidence type="ECO:0000256" key="6">
    <source>
        <dbReference type="SAM" id="SignalP"/>
    </source>
</evidence>
<dbReference type="InterPro" id="IPR011990">
    <property type="entry name" value="TPR-like_helical_dom_sf"/>
</dbReference>
<evidence type="ECO:0000259" key="7">
    <source>
        <dbReference type="Pfam" id="PF07980"/>
    </source>
</evidence>
<feature type="chain" id="PRO_5009908496" evidence="6">
    <location>
        <begin position="26"/>
        <end position="612"/>
    </location>
</feature>
<dbReference type="InterPro" id="IPR012944">
    <property type="entry name" value="SusD_RagB_dom"/>
</dbReference>
<dbReference type="Gene3D" id="1.25.40.390">
    <property type="match status" value="1"/>
</dbReference>